<protein>
    <submittedName>
        <fullName evidence="2">Uncharacterized protein</fullName>
    </submittedName>
</protein>
<evidence type="ECO:0000313" key="2">
    <source>
        <dbReference type="EMBL" id="CAH8247120.1"/>
    </source>
</evidence>
<dbReference type="RefSeq" id="WP_133378923.1">
    <property type="nucleotide sequence ID" value="NZ_AP031286.1"/>
</dbReference>
<keyword evidence="1" id="KW-0732">Signal</keyword>
<gene>
    <name evidence="2" type="ORF">WJ0W_004355</name>
</gene>
<feature type="signal peptide" evidence="1">
    <location>
        <begin position="1"/>
        <end position="25"/>
    </location>
</feature>
<dbReference type="EMBL" id="CALYLO010000006">
    <property type="protein sequence ID" value="CAH8247120.1"/>
    <property type="molecule type" value="Genomic_DNA"/>
</dbReference>
<proteinExistence type="predicted"/>
<name>A0ABM9G5K6_9BACL</name>
<evidence type="ECO:0000256" key="1">
    <source>
        <dbReference type="SAM" id="SignalP"/>
    </source>
</evidence>
<sequence>MKKRFFSLSLTLFFAIVSLVFPFSAANVEAKGVSGTITINNEKYKYIEESFGKNRGITFNPGSHTYKITPNPHDNPKYNKKQVQFYEEIAKGVKAQVEKSGWKDTFTGINALGETYTLSPR</sequence>
<comment type="caution">
    <text evidence="2">The sequence shown here is derived from an EMBL/GenBank/DDBJ whole genome shotgun (WGS) entry which is preliminary data.</text>
</comment>
<dbReference type="Proteomes" id="UP001154322">
    <property type="component" value="Unassembled WGS sequence"/>
</dbReference>
<accession>A0ABM9G5K6</accession>
<reference evidence="2" key="1">
    <citation type="submission" date="2022-06" db="EMBL/GenBank/DDBJ databases">
        <authorList>
            <person name="Dietemann V."/>
            <person name="Ory F."/>
            <person name="Dainat B."/>
            <person name="Oberhansli S."/>
        </authorList>
    </citation>
    <scope>NUCLEOTIDE SEQUENCE</scope>
    <source>
        <strain evidence="2">Ena-SAMPLE-TAB-26-04-2022-14:26:32:270-5432</strain>
    </source>
</reference>
<evidence type="ECO:0000313" key="3">
    <source>
        <dbReference type="Proteomes" id="UP001154322"/>
    </source>
</evidence>
<keyword evidence="3" id="KW-1185">Reference proteome</keyword>
<organism evidence="2 3">
    <name type="scientific">Paenibacillus melissococcoides</name>
    <dbReference type="NCBI Taxonomy" id="2912268"/>
    <lineage>
        <taxon>Bacteria</taxon>
        <taxon>Bacillati</taxon>
        <taxon>Bacillota</taxon>
        <taxon>Bacilli</taxon>
        <taxon>Bacillales</taxon>
        <taxon>Paenibacillaceae</taxon>
        <taxon>Paenibacillus</taxon>
    </lineage>
</organism>
<feature type="chain" id="PRO_5045979711" evidence="1">
    <location>
        <begin position="26"/>
        <end position="121"/>
    </location>
</feature>